<accession>Q9RYN0</accession>
<dbReference type="PaxDb" id="243230-DR_A0281"/>
<protein>
    <submittedName>
        <fullName evidence="3">Uncharacterized protein</fullName>
    </submittedName>
</protein>
<dbReference type="PIR" id="G75581">
    <property type="entry name" value="G75581"/>
</dbReference>
<evidence type="ECO:0000313" key="3">
    <source>
        <dbReference type="EMBL" id="AAF12530.1"/>
    </source>
</evidence>
<dbReference type="RefSeq" id="WP_010889540.1">
    <property type="nucleotide sequence ID" value="NC_001264.1"/>
</dbReference>
<evidence type="ECO:0000256" key="1">
    <source>
        <dbReference type="SAM" id="MobiDB-lite"/>
    </source>
</evidence>
<feature type="region of interest" description="Disordered" evidence="1">
    <location>
        <begin position="83"/>
        <end position="113"/>
    </location>
</feature>
<organism evidence="3 4">
    <name type="scientific">Deinococcus radiodurans (strain ATCC 13939 / DSM 20539 / JCM 16871 / CCUG 27074 / LMG 4051 / NBRC 15346 / NCIMB 9279 / VKM B-1422 / R1)</name>
    <dbReference type="NCBI Taxonomy" id="243230"/>
    <lineage>
        <taxon>Bacteria</taxon>
        <taxon>Thermotogati</taxon>
        <taxon>Deinococcota</taxon>
        <taxon>Deinococci</taxon>
        <taxon>Deinococcales</taxon>
        <taxon>Deinococcaceae</taxon>
        <taxon>Deinococcus</taxon>
    </lineage>
</organism>
<dbReference type="Proteomes" id="UP000002524">
    <property type="component" value="Chromosome 2"/>
</dbReference>
<feature type="compositionally biased region" description="Low complexity" evidence="1">
    <location>
        <begin position="84"/>
        <end position="113"/>
    </location>
</feature>
<sequence>MKFNRPLSLALLSGALLLASCGNTPAGGTTPGGTNTGDTTNTGGIKVNPITGTGNATLSADVVRSNRGAAVEGSTVYLYRTGDRSALSARPAPTPRATSSSPRFRRAATTWCS</sequence>
<proteinExistence type="predicted"/>
<feature type="region of interest" description="Disordered" evidence="1">
    <location>
        <begin position="23"/>
        <end position="48"/>
    </location>
</feature>
<feature type="chain" id="PRO_5004332385" evidence="2">
    <location>
        <begin position="27"/>
        <end position="113"/>
    </location>
</feature>
<evidence type="ECO:0000256" key="2">
    <source>
        <dbReference type="SAM" id="SignalP"/>
    </source>
</evidence>
<dbReference type="PROSITE" id="PS51257">
    <property type="entry name" value="PROKAR_LIPOPROTEIN"/>
    <property type="match status" value="1"/>
</dbReference>
<dbReference type="AlphaFoldDB" id="Q9RYN0"/>
<feature type="signal peptide" evidence="2">
    <location>
        <begin position="1"/>
        <end position="26"/>
    </location>
</feature>
<dbReference type="InParanoid" id="Q9RYN0"/>
<dbReference type="EnsemblBacteria" id="AAF12530">
    <property type="protein sequence ID" value="AAF12530"/>
    <property type="gene ID" value="DR_A0281"/>
</dbReference>
<name>Q9RYN0_DEIRA</name>
<keyword evidence="4" id="KW-1185">Reference proteome</keyword>
<dbReference type="EMBL" id="AE001825">
    <property type="protein sequence ID" value="AAF12530.1"/>
    <property type="molecule type" value="Genomic_DNA"/>
</dbReference>
<evidence type="ECO:0000313" key="4">
    <source>
        <dbReference type="Proteomes" id="UP000002524"/>
    </source>
</evidence>
<dbReference type="STRING" id="243230.DR_A0281"/>
<reference evidence="3 4" key="1">
    <citation type="journal article" date="1999" name="Science">
        <title>Genome sequence of the radioresistant bacterium Deinococcus radiodurans R1.</title>
        <authorList>
            <person name="White O."/>
            <person name="Eisen J.A."/>
            <person name="Heidelberg J.F."/>
            <person name="Hickey E.K."/>
            <person name="Peterson J.D."/>
            <person name="Dodson R.J."/>
            <person name="Haft D.H."/>
            <person name="Gwinn M.L."/>
            <person name="Nelson W.C."/>
            <person name="Richardson D.L."/>
            <person name="Moffat K.S."/>
            <person name="Qin H."/>
            <person name="Jiang L."/>
            <person name="Pamphile W."/>
            <person name="Crosby M."/>
            <person name="Shen M."/>
            <person name="Vamathevan J.J."/>
            <person name="Lam P."/>
            <person name="McDonald L."/>
            <person name="Utterback T."/>
            <person name="Zalewski C."/>
            <person name="Makarova K.S."/>
            <person name="Aravind L."/>
            <person name="Daly M.J."/>
            <person name="Minton K.W."/>
            <person name="Fleischmann R.D."/>
            <person name="Ketchum K.A."/>
            <person name="Nelson K.E."/>
            <person name="Salzberg S."/>
            <person name="Smith H.O."/>
            <person name="Venter J.C."/>
            <person name="Fraser C.M."/>
        </authorList>
    </citation>
    <scope>NUCLEOTIDE SEQUENCE [LARGE SCALE GENOMIC DNA]</scope>
    <source>
        <strain evidence="4">ATCC 13939 / DSM 20539 / JCM 16871 / LMG 4051 / NBRC 15346 / NCIMB 9279 / R1 / VKM B-1422</strain>
    </source>
</reference>
<gene>
    <name evidence="3" type="ordered locus">DR_A0281</name>
</gene>
<dbReference type="HOGENOM" id="CLU_2129364_0_0_0"/>
<keyword evidence="2" id="KW-0732">Signal</keyword>
<dbReference type="KEGG" id="dra:DR_A0281"/>